<reference evidence="2 3" key="1">
    <citation type="submission" date="2019-09" db="EMBL/GenBank/DDBJ databases">
        <authorList>
            <person name="Cao W.R."/>
        </authorList>
    </citation>
    <scope>NUCLEOTIDE SEQUENCE [LARGE SCALE GENOMIC DNA]</scope>
    <source>
        <strain evidence="3">a4</strain>
    </source>
</reference>
<evidence type="ECO:0000259" key="1">
    <source>
        <dbReference type="PROSITE" id="PS51186"/>
    </source>
</evidence>
<dbReference type="Pfam" id="PF13302">
    <property type="entry name" value="Acetyltransf_3"/>
    <property type="match status" value="1"/>
</dbReference>
<dbReference type="AlphaFoldDB" id="A0A7J5AM75"/>
<dbReference type="InterPro" id="IPR051531">
    <property type="entry name" value="N-acetyltransferase"/>
</dbReference>
<protein>
    <submittedName>
        <fullName evidence="2">GNAT family N-acetyltransferase</fullName>
    </submittedName>
</protein>
<dbReference type="SUPFAM" id="SSF55729">
    <property type="entry name" value="Acyl-CoA N-acyltransferases (Nat)"/>
    <property type="match status" value="1"/>
</dbReference>
<dbReference type="Proteomes" id="UP000467305">
    <property type="component" value="Unassembled WGS sequence"/>
</dbReference>
<dbReference type="InterPro" id="IPR000182">
    <property type="entry name" value="GNAT_dom"/>
</dbReference>
<dbReference type="PROSITE" id="PS51186">
    <property type="entry name" value="GNAT"/>
    <property type="match status" value="1"/>
</dbReference>
<accession>A0A7J5AM75</accession>
<keyword evidence="2" id="KW-0808">Transferase</keyword>
<proteinExistence type="predicted"/>
<organism evidence="2 3">
    <name type="scientific">Tenacibaculum aiptasiae</name>
    <dbReference type="NCBI Taxonomy" id="426481"/>
    <lineage>
        <taxon>Bacteria</taxon>
        <taxon>Pseudomonadati</taxon>
        <taxon>Bacteroidota</taxon>
        <taxon>Flavobacteriia</taxon>
        <taxon>Flavobacteriales</taxon>
        <taxon>Flavobacteriaceae</taxon>
        <taxon>Tenacibaculum</taxon>
    </lineage>
</organism>
<dbReference type="PANTHER" id="PTHR43792:SF1">
    <property type="entry name" value="N-ACETYLTRANSFERASE DOMAIN-CONTAINING PROTEIN"/>
    <property type="match status" value="1"/>
</dbReference>
<dbReference type="RefSeq" id="WP_150899592.1">
    <property type="nucleotide sequence ID" value="NZ_WAAU01000012.1"/>
</dbReference>
<evidence type="ECO:0000313" key="3">
    <source>
        <dbReference type="Proteomes" id="UP000467305"/>
    </source>
</evidence>
<dbReference type="EMBL" id="WAAU01000012">
    <property type="protein sequence ID" value="KAB1158623.1"/>
    <property type="molecule type" value="Genomic_DNA"/>
</dbReference>
<dbReference type="InterPro" id="IPR016181">
    <property type="entry name" value="Acyl_CoA_acyltransferase"/>
</dbReference>
<dbReference type="PANTHER" id="PTHR43792">
    <property type="entry name" value="GNAT FAMILY, PUTATIVE (AFU_ORTHOLOGUE AFUA_3G00765)-RELATED-RELATED"/>
    <property type="match status" value="1"/>
</dbReference>
<feature type="domain" description="N-acetyltransferase" evidence="1">
    <location>
        <begin position="11"/>
        <end position="171"/>
    </location>
</feature>
<keyword evidence="3" id="KW-1185">Reference proteome</keyword>
<gene>
    <name evidence="2" type="ORF">F7018_08370</name>
</gene>
<name>A0A7J5AM75_9FLAO</name>
<comment type="caution">
    <text evidence="2">The sequence shown here is derived from an EMBL/GenBank/DDBJ whole genome shotgun (WGS) entry which is preliminary data.</text>
</comment>
<dbReference type="OrthoDB" id="9788916at2"/>
<dbReference type="Gene3D" id="3.40.630.30">
    <property type="match status" value="1"/>
</dbReference>
<dbReference type="GO" id="GO:0016747">
    <property type="term" value="F:acyltransferase activity, transferring groups other than amino-acyl groups"/>
    <property type="evidence" value="ECO:0007669"/>
    <property type="project" value="InterPro"/>
</dbReference>
<sequence>MQNYLFTSDRLGFRNWTDSDLDALHEINSNPEVMRYFPTILKKEQTLDFIHRMQKQFNEKELCYFAVEIIETKEFIGFIGLSEQTYAVDFNPSIDIGWRLHPNFWGKGYATEGAKRCLEYGFSQLKLKEIVSVAPIVNTPSIIVMEKINMKKVKEFKHPLLGNFPKIEACVLYKISD</sequence>
<evidence type="ECO:0000313" key="2">
    <source>
        <dbReference type="EMBL" id="KAB1158623.1"/>
    </source>
</evidence>